<evidence type="ECO:0000256" key="4">
    <source>
        <dbReference type="ARBA" id="ARBA00022679"/>
    </source>
</evidence>
<dbReference type="InterPro" id="IPR004358">
    <property type="entry name" value="Sig_transdc_His_kin-like_C"/>
</dbReference>
<keyword evidence="4" id="KW-0808">Transferase</keyword>
<dbReference type="SUPFAM" id="SSF55874">
    <property type="entry name" value="ATPase domain of HSP90 chaperone/DNA topoisomerase II/histidine kinase"/>
    <property type="match status" value="1"/>
</dbReference>
<keyword evidence="6" id="KW-0418">Kinase</keyword>
<dbReference type="Pfam" id="PF13426">
    <property type="entry name" value="PAS_9"/>
    <property type="match status" value="1"/>
</dbReference>
<dbReference type="PROSITE" id="PS50109">
    <property type="entry name" value="HIS_KIN"/>
    <property type="match status" value="1"/>
</dbReference>
<dbReference type="SUPFAM" id="SSF55785">
    <property type="entry name" value="PYP-like sensor domain (PAS domain)"/>
    <property type="match status" value="1"/>
</dbReference>
<sequence length="400" mass="45496">MKEFGDQKELLYYKRLIDSIPFAFEFKDPESGRFYQHQPAAEQKGWFTITSLEGELLEKLEEKLAPLADLIPHHLVITDADGKITLCNRQSAADLKVDREAMIGKHIRELLRIPDQQIAILETLQTGQAIRNRELWDRNYGIVNTYIIRRHDGSISRVAGVFHFLNNLKDAEKMAMSGRIAAGIAHEIRNPLTTVRGYLQLLSGQLGPDMNRLFSALLIPEIDRANGIITDFLRLSKTEALPFENLYVSDFLKNYLGKFLHSEAFLHDTDLTIDCRKILPETAIPGNKEELLQVFMNLFANARQAKRRNKKLKVEVRAAIYGDVVQISFSDNGSGIEPEVLVHIFDPFYTTKDDGTGLGLSISRKIIENHHGELRVVSTKEGTSFYMEFPIALTEPNEDR</sequence>
<dbReference type="RefSeq" id="WP_211558015.1">
    <property type="nucleotide sequence ID" value="NZ_JAGVRK010000001.1"/>
</dbReference>
<organism evidence="10 11">
    <name type="scientific">Metabacillus flavus</name>
    <dbReference type="NCBI Taxonomy" id="2823519"/>
    <lineage>
        <taxon>Bacteria</taxon>
        <taxon>Bacillati</taxon>
        <taxon>Bacillota</taxon>
        <taxon>Bacilli</taxon>
        <taxon>Bacillales</taxon>
        <taxon>Bacillaceae</taxon>
        <taxon>Metabacillus</taxon>
    </lineage>
</organism>
<evidence type="ECO:0000256" key="3">
    <source>
        <dbReference type="ARBA" id="ARBA00022553"/>
    </source>
</evidence>
<accession>A0ABS5LDT6</accession>
<dbReference type="InterPro" id="IPR003594">
    <property type="entry name" value="HATPase_dom"/>
</dbReference>
<evidence type="ECO:0000256" key="1">
    <source>
        <dbReference type="ARBA" id="ARBA00000085"/>
    </source>
</evidence>
<protein>
    <recommendedName>
        <fullName evidence="2">histidine kinase</fullName>
        <ecNumber evidence="2">2.7.13.3</ecNumber>
    </recommendedName>
</protein>
<dbReference type="SMART" id="SM00091">
    <property type="entry name" value="PAS"/>
    <property type="match status" value="1"/>
</dbReference>
<dbReference type="Proteomes" id="UP000682403">
    <property type="component" value="Unassembled WGS sequence"/>
</dbReference>
<dbReference type="Gene3D" id="3.30.565.10">
    <property type="entry name" value="Histidine kinase-like ATPase, C-terminal domain"/>
    <property type="match status" value="1"/>
</dbReference>
<dbReference type="PANTHER" id="PTHR43065:SF34">
    <property type="entry name" value="SPORULATION KINASE A"/>
    <property type="match status" value="1"/>
</dbReference>
<keyword evidence="8" id="KW-0902">Two-component regulatory system</keyword>
<dbReference type="InterPro" id="IPR035965">
    <property type="entry name" value="PAS-like_dom_sf"/>
</dbReference>
<dbReference type="Gene3D" id="3.30.450.20">
    <property type="entry name" value="PAS domain"/>
    <property type="match status" value="1"/>
</dbReference>
<gene>
    <name evidence="10" type="ORF">J9317_09085</name>
</gene>
<dbReference type="EC" id="2.7.13.3" evidence="2"/>
<keyword evidence="3" id="KW-0597">Phosphoprotein</keyword>
<evidence type="ECO:0000256" key="6">
    <source>
        <dbReference type="ARBA" id="ARBA00022777"/>
    </source>
</evidence>
<keyword evidence="5" id="KW-0547">Nucleotide-binding</keyword>
<reference evidence="10 11" key="1">
    <citation type="submission" date="2021-04" db="EMBL/GenBank/DDBJ databases">
        <title>Metabacillus sp. strain KIGAM252 whole genome sequence.</title>
        <authorList>
            <person name="Seo M.-J."/>
            <person name="Cho E.-S."/>
            <person name="Hwang C.Y."/>
            <person name="Yoon D.J."/>
        </authorList>
    </citation>
    <scope>NUCLEOTIDE SEQUENCE [LARGE SCALE GENOMIC DNA]</scope>
    <source>
        <strain evidence="10 11">KIGAM252</strain>
    </source>
</reference>
<keyword evidence="11" id="KW-1185">Reference proteome</keyword>
<comment type="catalytic activity">
    <reaction evidence="1">
        <text>ATP + protein L-histidine = ADP + protein N-phospho-L-histidine.</text>
        <dbReference type="EC" id="2.7.13.3"/>
    </reaction>
</comment>
<evidence type="ECO:0000256" key="5">
    <source>
        <dbReference type="ARBA" id="ARBA00022741"/>
    </source>
</evidence>
<evidence type="ECO:0000313" key="11">
    <source>
        <dbReference type="Proteomes" id="UP000682403"/>
    </source>
</evidence>
<dbReference type="InterPro" id="IPR003661">
    <property type="entry name" value="HisK_dim/P_dom"/>
</dbReference>
<dbReference type="Pfam" id="PF02518">
    <property type="entry name" value="HATPase_c"/>
    <property type="match status" value="1"/>
</dbReference>
<proteinExistence type="predicted"/>
<name>A0ABS5LDT6_9BACI</name>
<evidence type="ECO:0000259" key="9">
    <source>
        <dbReference type="PROSITE" id="PS50109"/>
    </source>
</evidence>
<keyword evidence="7" id="KW-0067">ATP-binding</keyword>
<dbReference type="InterPro" id="IPR036097">
    <property type="entry name" value="HisK_dim/P_sf"/>
</dbReference>
<evidence type="ECO:0000256" key="7">
    <source>
        <dbReference type="ARBA" id="ARBA00022840"/>
    </source>
</evidence>
<dbReference type="PANTHER" id="PTHR43065">
    <property type="entry name" value="SENSOR HISTIDINE KINASE"/>
    <property type="match status" value="1"/>
</dbReference>
<dbReference type="SMART" id="SM00388">
    <property type="entry name" value="HisKA"/>
    <property type="match status" value="1"/>
</dbReference>
<dbReference type="InterPro" id="IPR036890">
    <property type="entry name" value="HATPase_C_sf"/>
</dbReference>
<evidence type="ECO:0000256" key="8">
    <source>
        <dbReference type="ARBA" id="ARBA00023012"/>
    </source>
</evidence>
<dbReference type="SMART" id="SM00387">
    <property type="entry name" value="HATPase_c"/>
    <property type="match status" value="1"/>
</dbReference>
<comment type="caution">
    <text evidence="10">The sequence shown here is derived from an EMBL/GenBank/DDBJ whole genome shotgun (WGS) entry which is preliminary data.</text>
</comment>
<dbReference type="PRINTS" id="PR00344">
    <property type="entry name" value="BCTRLSENSOR"/>
</dbReference>
<dbReference type="Pfam" id="PF00512">
    <property type="entry name" value="HisKA"/>
    <property type="match status" value="1"/>
</dbReference>
<dbReference type="InterPro" id="IPR005467">
    <property type="entry name" value="His_kinase_dom"/>
</dbReference>
<dbReference type="CDD" id="cd00130">
    <property type="entry name" value="PAS"/>
    <property type="match status" value="1"/>
</dbReference>
<dbReference type="SUPFAM" id="SSF47384">
    <property type="entry name" value="Homodimeric domain of signal transducing histidine kinase"/>
    <property type="match status" value="1"/>
</dbReference>
<dbReference type="InterPro" id="IPR000014">
    <property type="entry name" value="PAS"/>
</dbReference>
<feature type="domain" description="Histidine kinase" evidence="9">
    <location>
        <begin position="183"/>
        <end position="393"/>
    </location>
</feature>
<evidence type="ECO:0000256" key="2">
    <source>
        <dbReference type="ARBA" id="ARBA00012438"/>
    </source>
</evidence>
<dbReference type="CDD" id="cd00082">
    <property type="entry name" value="HisKA"/>
    <property type="match status" value="1"/>
</dbReference>
<dbReference type="Gene3D" id="1.10.287.130">
    <property type="match status" value="1"/>
</dbReference>
<dbReference type="EMBL" id="JAGVRK010000001">
    <property type="protein sequence ID" value="MBS2968911.1"/>
    <property type="molecule type" value="Genomic_DNA"/>
</dbReference>
<evidence type="ECO:0000313" key="10">
    <source>
        <dbReference type="EMBL" id="MBS2968911.1"/>
    </source>
</evidence>